<organism evidence="1 2">
    <name type="scientific">Cirrhinus mrigala</name>
    <name type="common">Mrigala</name>
    <dbReference type="NCBI Taxonomy" id="683832"/>
    <lineage>
        <taxon>Eukaryota</taxon>
        <taxon>Metazoa</taxon>
        <taxon>Chordata</taxon>
        <taxon>Craniata</taxon>
        <taxon>Vertebrata</taxon>
        <taxon>Euteleostomi</taxon>
        <taxon>Actinopterygii</taxon>
        <taxon>Neopterygii</taxon>
        <taxon>Teleostei</taxon>
        <taxon>Ostariophysi</taxon>
        <taxon>Cypriniformes</taxon>
        <taxon>Cyprinidae</taxon>
        <taxon>Labeoninae</taxon>
        <taxon>Labeonini</taxon>
        <taxon>Cirrhinus</taxon>
    </lineage>
</organism>
<accession>A0ABD0PNK3</accession>
<keyword evidence="2" id="KW-1185">Reference proteome</keyword>
<comment type="caution">
    <text evidence="1">The sequence shown here is derived from an EMBL/GenBank/DDBJ whole genome shotgun (WGS) entry which is preliminary data.</text>
</comment>
<dbReference type="Proteomes" id="UP001529510">
    <property type="component" value="Unassembled WGS sequence"/>
</dbReference>
<evidence type="ECO:0008006" key="3">
    <source>
        <dbReference type="Google" id="ProtNLM"/>
    </source>
</evidence>
<protein>
    <recommendedName>
        <fullName evidence="3">CTCK domain-containing protein</fullName>
    </recommendedName>
</protein>
<name>A0ABD0PNK3_CIRMR</name>
<feature type="non-terminal residue" evidence="1">
    <location>
        <position position="1"/>
    </location>
</feature>
<proteinExistence type="predicted"/>
<dbReference type="EMBL" id="JAMKFB020000014">
    <property type="protein sequence ID" value="KAL0175634.1"/>
    <property type="molecule type" value="Genomic_DNA"/>
</dbReference>
<sequence length="66" mass="7365">PTCQGEMVRELLKRNMGHKNCTSTSKIARCPSTCRSGLRRRKVSFRCSDGSSFSEEMETTVECGCT</sequence>
<reference evidence="1 2" key="1">
    <citation type="submission" date="2024-05" db="EMBL/GenBank/DDBJ databases">
        <title>Genome sequencing and assembly of Indian major carp, Cirrhinus mrigala (Hamilton, 1822).</title>
        <authorList>
            <person name="Mohindra V."/>
            <person name="Chowdhury L.M."/>
            <person name="Lal K."/>
            <person name="Jena J.K."/>
        </authorList>
    </citation>
    <scope>NUCLEOTIDE SEQUENCE [LARGE SCALE GENOMIC DNA]</scope>
    <source>
        <strain evidence="1">CM1030</strain>
        <tissue evidence="1">Blood</tissue>
    </source>
</reference>
<evidence type="ECO:0000313" key="2">
    <source>
        <dbReference type="Proteomes" id="UP001529510"/>
    </source>
</evidence>
<feature type="non-terminal residue" evidence="1">
    <location>
        <position position="66"/>
    </location>
</feature>
<dbReference type="AlphaFoldDB" id="A0ABD0PNK3"/>
<gene>
    <name evidence="1" type="ORF">M9458_027964</name>
</gene>
<evidence type="ECO:0000313" key="1">
    <source>
        <dbReference type="EMBL" id="KAL0175634.1"/>
    </source>
</evidence>